<dbReference type="PROSITE" id="PS51084">
    <property type="entry name" value="HIT_2"/>
    <property type="match status" value="1"/>
</dbReference>
<dbReference type="Proteomes" id="UP000183417">
    <property type="component" value="Unassembled WGS sequence"/>
</dbReference>
<dbReference type="InterPro" id="IPR026026">
    <property type="entry name" value="HIT_Hint"/>
</dbReference>
<dbReference type="GO" id="GO:0016787">
    <property type="term" value="F:hydrolase activity"/>
    <property type="evidence" value="ECO:0007669"/>
    <property type="project" value="UniProtKB-KW"/>
</dbReference>
<evidence type="ECO:0000256" key="1">
    <source>
        <dbReference type="PROSITE-ProRule" id="PRU00464"/>
    </source>
</evidence>
<organism evidence="3 4">
    <name type="scientific">Delftia lacustris</name>
    <dbReference type="NCBI Taxonomy" id="558537"/>
    <lineage>
        <taxon>Bacteria</taxon>
        <taxon>Pseudomonadati</taxon>
        <taxon>Pseudomonadota</taxon>
        <taxon>Betaproteobacteria</taxon>
        <taxon>Burkholderiales</taxon>
        <taxon>Comamonadaceae</taxon>
        <taxon>Delftia</taxon>
    </lineage>
</organism>
<dbReference type="PIRSF" id="PIRSF000714">
    <property type="entry name" value="HIT"/>
    <property type="match status" value="1"/>
</dbReference>
<gene>
    <name evidence="3" type="ORF">SAMN05421547_102519</name>
</gene>
<dbReference type="EMBL" id="FNPE01000002">
    <property type="protein sequence ID" value="SDY11419.1"/>
    <property type="molecule type" value="Genomic_DNA"/>
</dbReference>
<protein>
    <submittedName>
        <fullName evidence="3">Diadenosine tetraphosphate (Ap4A) hydrolase</fullName>
    </submittedName>
</protein>
<dbReference type="Gene3D" id="3.30.428.10">
    <property type="entry name" value="HIT-like"/>
    <property type="match status" value="1"/>
</dbReference>
<dbReference type="AlphaFoldDB" id="A0A1H3H9W3"/>
<evidence type="ECO:0000313" key="3">
    <source>
        <dbReference type="EMBL" id="SDY11419.1"/>
    </source>
</evidence>
<dbReference type="GeneID" id="94690533"/>
<evidence type="ECO:0000313" key="4">
    <source>
        <dbReference type="Proteomes" id="UP000183417"/>
    </source>
</evidence>
<dbReference type="InterPro" id="IPR036265">
    <property type="entry name" value="HIT-like_sf"/>
</dbReference>
<dbReference type="RefSeq" id="WP_017407144.1">
    <property type="nucleotide sequence ID" value="NZ_CP141274.1"/>
</dbReference>
<feature type="short sequence motif" description="Histidine triad motif" evidence="1">
    <location>
        <begin position="91"/>
        <end position="95"/>
    </location>
</feature>
<proteinExistence type="predicted"/>
<evidence type="ECO:0000259" key="2">
    <source>
        <dbReference type="PROSITE" id="PS51084"/>
    </source>
</evidence>
<accession>A0A1H3H9W3</accession>
<dbReference type="Pfam" id="PF01230">
    <property type="entry name" value="HIT"/>
    <property type="match status" value="1"/>
</dbReference>
<reference evidence="3 4" key="1">
    <citation type="submission" date="2016-10" db="EMBL/GenBank/DDBJ databases">
        <authorList>
            <person name="de Groot N.N."/>
        </authorList>
    </citation>
    <scope>NUCLEOTIDE SEQUENCE [LARGE SCALE GENOMIC DNA]</scope>
    <source>
        <strain evidence="3 4">LMG 24775</strain>
    </source>
</reference>
<sequence length="151" mass="16822">MAASASCPLCATEGGLPVWRGRRLRVIRAQEEGFPAFYRVVWNAHVAEFSDLDAADRQHCMDAVVVVERVLRERLAPAKINLAALGNMVPHLHWHVVARFEWDSHFPGSVWAAAQRPRNGEREAEVAARLPAIDTALSQALDAWQQHPATE</sequence>
<dbReference type="SUPFAM" id="SSF54197">
    <property type="entry name" value="HIT-like"/>
    <property type="match status" value="1"/>
</dbReference>
<feature type="domain" description="HIT" evidence="2">
    <location>
        <begin position="5"/>
        <end position="106"/>
    </location>
</feature>
<dbReference type="InterPro" id="IPR011146">
    <property type="entry name" value="HIT-like"/>
</dbReference>
<keyword evidence="3" id="KW-0378">Hydrolase</keyword>
<name>A0A1H3H9W3_9BURK</name>